<feature type="compositionally biased region" description="Polar residues" evidence="2">
    <location>
        <begin position="301"/>
        <end position="322"/>
    </location>
</feature>
<evidence type="ECO:0000259" key="3">
    <source>
        <dbReference type="PROSITE" id="PS50882"/>
    </source>
</evidence>
<dbReference type="Gene3D" id="3.10.590.10">
    <property type="entry name" value="ph1033 like domains"/>
    <property type="match status" value="1"/>
</dbReference>
<feature type="compositionally biased region" description="Polar residues" evidence="2">
    <location>
        <begin position="222"/>
        <end position="238"/>
    </location>
</feature>
<sequence>MAAVAPAPPADCILASAGHHTVSILFRLGFDAITATDLMQKLSLDPKDQSNDISDVIKKPSGVQYGSASGGELPMAPIPTAERSLTPLLQEHTNASMGYIPNGYASSFYYGGYDGSMTEWEDYPRYVTPNGVEVPPLGVYGDMYHHGYGYAPYSQYPSPGSTVPTLAHNSQLYGPQHYQYPATYYQPPIPTGAPYKTNQTPSSEGEVSTSASVDLPPIPVDTTKSNSNGTAKGSTNGNDESEKTKPGQQNSSLNPGISFGKGALSGGLPSSGYQDPRFGFDGVWSSVPWFDGTTYPDGQQRPATGNAVSSMTSHNRNTMPTRNQNFRPLPHLMGMHSPRPAGPGTANKMYPNNRMYGQNANGFGNGHSFCSSMYDSRMNGRWGMSVDSKYKPRARGNGFYGYGNDNLDGLSELNKGPRAGRFRNQRGFGPTITLAVRGQSLPENVNVQDSTVIPEGDQYNKTDFPETYSDAKFFIIKSYSEDDIHKSIKYNVWASTLHGNKKLDAAYLESKGMTSGCPVFLFFSVNTSGQFVGVAEMVGPVDFNKTLDFWQQDKWIGCFPVKWHIVKDVPNSILKHIKLENNDNKPVTNSRDTQEVMDFDEKDEDGANGNLGLQNPVEVVTVMKKETAEDVLSETNGVATVADVVCG</sequence>
<dbReference type="CDD" id="cd21134">
    <property type="entry name" value="YTH"/>
    <property type="match status" value="1"/>
</dbReference>
<protein>
    <recommendedName>
        <fullName evidence="1">YTH domain-containing family protein</fullName>
    </recommendedName>
</protein>
<feature type="domain" description="YTH" evidence="3">
    <location>
        <begin position="471"/>
        <end position="608"/>
    </location>
</feature>
<gene>
    <name evidence="4" type="ORF">C4D60_Mb07t27110</name>
</gene>
<reference evidence="4 5" key="1">
    <citation type="journal article" date="2019" name="Nat. Plants">
        <title>Genome sequencing of Musa balbisiana reveals subgenome evolution and function divergence in polyploid bananas.</title>
        <authorList>
            <person name="Yao X."/>
        </authorList>
    </citation>
    <scope>NUCLEOTIDE SEQUENCE [LARGE SCALE GENOMIC DNA]</scope>
    <source>
        <strain evidence="5">cv. DH-PKW</strain>
        <tissue evidence="4">Leaves</tissue>
    </source>
</reference>
<dbReference type="AlphaFoldDB" id="A0A4S8JKT4"/>
<comment type="similarity">
    <text evidence="1">Belongs to the YTHDF family.</text>
</comment>
<dbReference type="PANTHER" id="PTHR12357:SF99">
    <property type="entry name" value="YTH DOMAIN-CONTAINING PROTEIN ECT2-RELATED"/>
    <property type="match status" value="1"/>
</dbReference>
<dbReference type="PANTHER" id="PTHR12357">
    <property type="entry name" value="YTH YT521-B HOMOLOGY DOMAIN-CONTAINING"/>
    <property type="match status" value="1"/>
</dbReference>
<evidence type="ECO:0000256" key="2">
    <source>
        <dbReference type="SAM" id="MobiDB-lite"/>
    </source>
</evidence>
<dbReference type="PROSITE" id="PS50882">
    <property type="entry name" value="YTH"/>
    <property type="match status" value="1"/>
</dbReference>
<dbReference type="Pfam" id="PF04146">
    <property type="entry name" value="YTH"/>
    <property type="match status" value="1"/>
</dbReference>
<keyword evidence="5" id="KW-1185">Reference proteome</keyword>
<dbReference type="GO" id="GO:0005737">
    <property type="term" value="C:cytoplasm"/>
    <property type="evidence" value="ECO:0007669"/>
    <property type="project" value="TreeGrafter"/>
</dbReference>
<evidence type="ECO:0000313" key="4">
    <source>
        <dbReference type="EMBL" id="THU61802.1"/>
    </source>
</evidence>
<dbReference type="Proteomes" id="UP000317650">
    <property type="component" value="Chromosome 7"/>
</dbReference>
<dbReference type="InterPro" id="IPR045168">
    <property type="entry name" value="YTH_prot"/>
</dbReference>
<dbReference type="InterPro" id="IPR007275">
    <property type="entry name" value="YTH_domain"/>
</dbReference>
<dbReference type="STRING" id="52838.A0A4S8JKT4"/>
<dbReference type="GO" id="GO:0003729">
    <property type="term" value="F:mRNA binding"/>
    <property type="evidence" value="ECO:0007669"/>
    <property type="project" value="UniProtKB-UniRule"/>
</dbReference>
<evidence type="ECO:0000313" key="5">
    <source>
        <dbReference type="Proteomes" id="UP000317650"/>
    </source>
</evidence>
<organism evidence="4 5">
    <name type="scientific">Musa balbisiana</name>
    <name type="common">Banana</name>
    <dbReference type="NCBI Taxonomy" id="52838"/>
    <lineage>
        <taxon>Eukaryota</taxon>
        <taxon>Viridiplantae</taxon>
        <taxon>Streptophyta</taxon>
        <taxon>Embryophyta</taxon>
        <taxon>Tracheophyta</taxon>
        <taxon>Spermatophyta</taxon>
        <taxon>Magnoliopsida</taxon>
        <taxon>Liliopsida</taxon>
        <taxon>Zingiberales</taxon>
        <taxon>Musaceae</taxon>
        <taxon>Musa</taxon>
    </lineage>
</organism>
<dbReference type="GO" id="GO:0061157">
    <property type="term" value="P:mRNA destabilization"/>
    <property type="evidence" value="ECO:0007669"/>
    <property type="project" value="TreeGrafter"/>
</dbReference>
<dbReference type="GO" id="GO:1990247">
    <property type="term" value="F:N6-methyladenosine-containing RNA reader activity"/>
    <property type="evidence" value="ECO:0007669"/>
    <property type="project" value="UniProtKB-UniRule"/>
</dbReference>
<dbReference type="EMBL" id="PYDT01000005">
    <property type="protein sequence ID" value="THU61802.1"/>
    <property type="molecule type" value="Genomic_DNA"/>
</dbReference>
<keyword evidence="1" id="KW-0694">RNA-binding</keyword>
<feature type="region of interest" description="Disordered" evidence="2">
    <location>
        <begin position="299"/>
        <end position="322"/>
    </location>
</feature>
<comment type="function">
    <text evidence="1">Specifically recognizes and binds N6-methyladenosine (m6A)-containing RNAs, and regulates mRNA stability. M6A is a modification present at internal sites of mRNAs and some non-coding RNAs and plays a role in mRNA stability and processing.</text>
</comment>
<accession>A0A4S8JKT4</accession>
<comment type="caution">
    <text evidence="4">The sequence shown here is derived from an EMBL/GenBank/DDBJ whole genome shotgun (WGS) entry which is preliminary data.</text>
</comment>
<evidence type="ECO:0000256" key="1">
    <source>
        <dbReference type="RuleBase" id="RU369095"/>
    </source>
</evidence>
<feature type="compositionally biased region" description="Polar residues" evidence="2">
    <location>
        <begin position="196"/>
        <end position="212"/>
    </location>
</feature>
<feature type="compositionally biased region" description="Polar residues" evidence="2">
    <location>
        <begin position="246"/>
        <end position="255"/>
    </location>
</feature>
<proteinExistence type="inferred from homology"/>
<feature type="region of interest" description="Disordered" evidence="2">
    <location>
        <begin position="189"/>
        <end position="270"/>
    </location>
</feature>
<name>A0A4S8JKT4_MUSBA</name>